<evidence type="ECO:0000256" key="7">
    <source>
        <dbReference type="PROSITE-ProRule" id="PRU00042"/>
    </source>
</evidence>
<keyword evidence="3 7" id="KW-0863">Zinc-finger</keyword>
<dbReference type="AlphaFoldDB" id="A0AAV9NF11"/>
<dbReference type="Proteomes" id="UP001358417">
    <property type="component" value="Unassembled WGS sequence"/>
</dbReference>
<keyword evidence="5" id="KW-0749">Sporulation</keyword>
<dbReference type="RefSeq" id="XP_064707389.1">
    <property type="nucleotide sequence ID" value="XM_064845131.1"/>
</dbReference>
<dbReference type="PANTHER" id="PTHR14003">
    <property type="entry name" value="TRANSCRIPTIONAL REPRESSOR PROTEIN YY"/>
    <property type="match status" value="1"/>
</dbReference>
<dbReference type="GeneID" id="89969727"/>
<dbReference type="EMBL" id="JAVRRD010000010">
    <property type="protein sequence ID" value="KAK5054616.1"/>
    <property type="molecule type" value="Genomic_DNA"/>
</dbReference>
<protein>
    <recommendedName>
        <fullName evidence="6">C2H2 type master regulator of conidiophore development brlA</fullName>
    </recommendedName>
</protein>
<evidence type="ECO:0000256" key="5">
    <source>
        <dbReference type="ARBA" id="ARBA00023321"/>
    </source>
</evidence>
<keyword evidence="2" id="KW-0677">Repeat</keyword>
<dbReference type="InterPro" id="IPR013087">
    <property type="entry name" value="Znf_C2H2_type"/>
</dbReference>
<keyword evidence="1" id="KW-0479">Metal-binding</keyword>
<evidence type="ECO:0000313" key="10">
    <source>
        <dbReference type="Proteomes" id="UP001358417"/>
    </source>
</evidence>
<evidence type="ECO:0000313" key="9">
    <source>
        <dbReference type="EMBL" id="KAK5054616.1"/>
    </source>
</evidence>
<dbReference type="GO" id="GO:0000785">
    <property type="term" value="C:chromatin"/>
    <property type="evidence" value="ECO:0007669"/>
    <property type="project" value="TreeGrafter"/>
</dbReference>
<feature type="domain" description="C2H2-type" evidence="8">
    <location>
        <begin position="5"/>
        <end position="34"/>
    </location>
</feature>
<keyword evidence="5" id="KW-0183">Conidiation</keyword>
<dbReference type="InterPro" id="IPR036236">
    <property type="entry name" value="Znf_C2H2_sf"/>
</dbReference>
<dbReference type="Gene3D" id="3.30.160.60">
    <property type="entry name" value="Classic Zinc Finger"/>
    <property type="match status" value="1"/>
</dbReference>
<evidence type="ECO:0000256" key="2">
    <source>
        <dbReference type="ARBA" id="ARBA00022737"/>
    </source>
</evidence>
<dbReference type="SUPFAM" id="SSF57667">
    <property type="entry name" value="beta-beta-alpha zinc fingers"/>
    <property type="match status" value="1"/>
</dbReference>
<gene>
    <name evidence="9" type="ORF">LTR84_001507</name>
</gene>
<evidence type="ECO:0000256" key="3">
    <source>
        <dbReference type="ARBA" id="ARBA00022771"/>
    </source>
</evidence>
<keyword evidence="10" id="KW-1185">Reference proteome</keyword>
<accession>A0AAV9NF11</accession>
<dbReference type="PROSITE" id="PS50157">
    <property type="entry name" value="ZINC_FINGER_C2H2_2"/>
    <property type="match status" value="1"/>
</dbReference>
<dbReference type="GO" id="GO:0048315">
    <property type="term" value="P:conidium formation"/>
    <property type="evidence" value="ECO:0007669"/>
    <property type="project" value="UniProtKB-KW"/>
</dbReference>
<evidence type="ECO:0000256" key="6">
    <source>
        <dbReference type="ARBA" id="ARBA00044085"/>
    </source>
</evidence>
<dbReference type="GO" id="GO:0008270">
    <property type="term" value="F:zinc ion binding"/>
    <property type="evidence" value="ECO:0007669"/>
    <property type="project" value="UniProtKB-KW"/>
</dbReference>
<dbReference type="FunFam" id="3.30.160.60:FF:000072">
    <property type="entry name" value="zinc finger protein 143 isoform X1"/>
    <property type="match status" value="1"/>
</dbReference>
<dbReference type="GO" id="GO:0000981">
    <property type="term" value="F:DNA-binding transcription factor activity, RNA polymerase II-specific"/>
    <property type="evidence" value="ECO:0007669"/>
    <property type="project" value="UniProtKB-ARBA"/>
</dbReference>
<dbReference type="GO" id="GO:0000978">
    <property type="term" value="F:RNA polymerase II cis-regulatory region sequence-specific DNA binding"/>
    <property type="evidence" value="ECO:0007669"/>
    <property type="project" value="TreeGrafter"/>
</dbReference>
<dbReference type="PROSITE" id="PS00028">
    <property type="entry name" value="ZINC_FINGER_C2H2_1"/>
    <property type="match status" value="1"/>
</dbReference>
<proteinExistence type="predicted"/>
<dbReference type="GO" id="GO:0005667">
    <property type="term" value="C:transcription regulator complex"/>
    <property type="evidence" value="ECO:0007669"/>
    <property type="project" value="TreeGrafter"/>
</dbReference>
<evidence type="ECO:0000256" key="4">
    <source>
        <dbReference type="ARBA" id="ARBA00022833"/>
    </source>
</evidence>
<dbReference type="PANTHER" id="PTHR14003:SF19">
    <property type="entry name" value="YY2 TRANSCRIPTION FACTOR"/>
    <property type="match status" value="1"/>
</dbReference>
<name>A0AAV9NF11_9EURO</name>
<dbReference type="SMART" id="SM00355">
    <property type="entry name" value="ZnF_C2H2"/>
    <property type="match status" value="2"/>
</dbReference>
<reference evidence="9 10" key="1">
    <citation type="submission" date="2023-08" db="EMBL/GenBank/DDBJ databases">
        <title>Black Yeasts Isolated from many extreme environments.</title>
        <authorList>
            <person name="Coleine C."/>
            <person name="Stajich J.E."/>
            <person name="Selbmann L."/>
        </authorList>
    </citation>
    <scope>NUCLEOTIDE SEQUENCE [LARGE SCALE GENOMIC DNA]</scope>
    <source>
        <strain evidence="9 10">CCFEE 5792</strain>
    </source>
</reference>
<evidence type="ECO:0000259" key="8">
    <source>
        <dbReference type="PROSITE" id="PS50157"/>
    </source>
</evidence>
<sequence length="303" mass="33600">MAGKYVCTVGGCKKSFTSKPSLGEHLRSHTGEKLFCGQDGCQYTCSGLKTMRLHRANKHPTEDTSLIFCRWESCQYNSSRSDNLKRHQPNCSRRPQIWRPVPDQDLPSGIRVTRAHHDDVRRQQFGEDPANLPEQWRPNGGHIVPQLEPPTSQAGPELAAPELTDDVGEDGQQAVHQILDDNTAQGEDLFNWDLAAAPTAASNNMNVLATPTVAFYNFNLPAAPTAAFVNINVLTVQPADLHNMNVPAAPTAAFDSMDDFDPYPPMPTMGFDQPEPANLEAQPLVEPNPVWDWSQFINQEYVL</sequence>
<organism evidence="9 10">
    <name type="scientific">Exophiala bonariae</name>
    <dbReference type="NCBI Taxonomy" id="1690606"/>
    <lineage>
        <taxon>Eukaryota</taxon>
        <taxon>Fungi</taxon>
        <taxon>Dikarya</taxon>
        <taxon>Ascomycota</taxon>
        <taxon>Pezizomycotina</taxon>
        <taxon>Eurotiomycetes</taxon>
        <taxon>Chaetothyriomycetidae</taxon>
        <taxon>Chaetothyriales</taxon>
        <taxon>Herpotrichiellaceae</taxon>
        <taxon>Exophiala</taxon>
    </lineage>
</organism>
<comment type="caution">
    <text evidence="9">The sequence shown here is derived from an EMBL/GenBank/DDBJ whole genome shotgun (WGS) entry which is preliminary data.</text>
</comment>
<evidence type="ECO:0000256" key="1">
    <source>
        <dbReference type="ARBA" id="ARBA00022723"/>
    </source>
</evidence>
<keyword evidence="4" id="KW-0862">Zinc</keyword>